<comment type="caution">
    <text evidence="2">The sequence shown here is derived from an EMBL/GenBank/DDBJ whole genome shotgun (WGS) entry which is preliminary data.</text>
</comment>
<feature type="region of interest" description="Disordered" evidence="1">
    <location>
        <begin position="37"/>
        <end position="62"/>
    </location>
</feature>
<evidence type="ECO:0000313" key="3">
    <source>
        <dbReference type="Proteomes" id="UP000295543"/>
    </source>
</evidence>
<proteinExistence type="predicted"/>
<evidence type="ECO:0000256" key="1">
    <source>
        <dbReference type="SAM" id="MobiDB-lite"/>
    </source>
</evidence>
<sequence>MSLPTFGTYYMVRRPKSADRTQSTPSDAQTDFARRLDRKARGGDTRQHSVSFEQSGHLRRAG</sequence>
<accession>A0A4R5U8W1</accession>
<reference evidence="2 3" key="1">
    <citation type="submission" date="2019-03" db="EMBL/GenBank/DDBJ databases">
        <title>Luteimonas zhaokaii sp.nov., isolated from the rectal contents of Plateau pika in Yushu, Qinghai Province, China.</title>
        <authorList>
            <person name="Zhang G."/>
        </authorList>
    </citation>
    <scope>NUCLEOTIDE SEQUENCE [LARGE SCALE GENOMIC DNA]</scope>
    <source>
        <strain evidence="2 3">THG-MD21</strain>
    </source>
</reference>
<dbReference type="Proteomes" id="UP000295543">
    <property type="component" value="Unassembled WGS sequence"/>
</dbReference>
<gene>
    <name evidence="2" type="ORF">E2F49_10745</name>
</gene>
<feature type="compositionally biased region" description="Basic and acidic residues" evidence="1">
    <location>
        <begin position="37"/>
        <end position="47"/>
    </location>
</feature>
<dbReference type="RefSeq" id="WP_133393877.1">
    <property type="nucleotide sequence ID" value="NZ_SMTG01000004.1"/>
</dbReference>
<dbReference type="AlphaFoldDB" id="A0A4R5U8W1"/>
<evidence type="ECO:0000313" key="2">
    <source>
        <dbReference type="EMBL" id="TDK30813.1"/>
    </source>
</evidence>
<keyword evidence="3" id="KW-1185">Reference proteome</keyword>
<organism evidence="2 3">
    <name type="scientific">Luteimonas terrae</name>
    <dbReference type="NCBI Taxonomy" id="1530191"/>
    <lineage>
        <taxon>Bacteria</taxon>
        <taxon>Pseudomonadati</taxon>
        <taxon>Pseudomonadota</taxon>
        <taxon>Gammaproteobacteria</taxon>
        <taxon>Lysobacterales</taxon>
        <taxon>Lysobacteraceae</taxon>
        <taxon>Luteimonas</taxon>
    </lineage>
</organism>
<name>A0A4R5U8W1_9GAMM</name>
<dbReference type="EMBL" id="SMTG01000004">
    <property type="protein sequence ID" value="TDK30813.1"/>
    <property type="molecule type" value="Genomic_DNA"/>
</dbReference>
<protein>
    <submittedName>
        <fullName evidence="2">Uncharacterized protein</fullName>
    </submittedName>
</protein>